<organism evidence="1 2">
    <name type="scientific">Terribacillus saccharophilus</name>
    <dbReference type="NCBI Taxonomy" id="361277"/>
    <lineage>
        <taxon>Bacteria</taxon>
        <taxon>Bacillati</taxon>
        <taxon>Bacillota</taxon>
        <taxon>Bacilli</taxon>
        <taxon>Bacillales</taxon>
        <taxon>Bacillaceae</taxon>
        <taxon>Terribacillus</taxon>
    </lineage>
</organism>
<gene>
    <name evidence="1" type="ORF">CHH64_15550</name>
</gene>
<dbReference type="AlphaFoldDB" id="A0A268A7P4"/>
<dbReference type="Proteomes" id="UP000216013">
    <property type="component" value="Unassembled WGS sequence"/>
</dbReference>
<protein>
    <submittedName>
        <fullName evidence="1">Uncharacterized protein</fullName>
    </submittedName>
</protein>
<evidence type="ECO:0000313" key="1">
    <source>
        <dbReference type="EMBL" id="PAD20152.1"/>
    </source>
</evidence>
<sequence length="189" mass="21504">MVRVKKKYVIVSLIISVLVIIVSCIRIADINKNRHYYDTYRVNVEAGDTVKFGDLALTFGNVDSPAINKGSEFPVEEIAVYELPVKITKISNDLLDGKSKFGLYEKYKDYINLAPVEYTDIKGQGLMSILNQYKKNESIEIKISTDFVLGELYYYYDDYNVNKPAYIVIAGSPSSKGIPLYHYKLQQEA</sequence>
<comment type="caution">
    <text evidence="1">The sequence shown here is derived from an EMBL/GenBank/DDBJ whole genome shotgun (WGS) entry which is preliminary data.</text>
</comment>
<reference evidence="1 2" key="1">
    <citation type="submission" date="2017-07" db="EMBL/GenBank/DDBJ databases">
        <title>Isolation and whole genome analysis of endospore-forming bacteria from heroin.</title>
        <authorList>
            <person name="Kalinowski J."/>
            <person name="Ahrens B."/>
            <person name="Al-Dilaimi A."/>
            <person name="Winkler A."/>
            <person name="Wibberg D."/>
            <person name="Schleenbecker U."/>
            <person name="Ruckert C."/>
            <person name="Wolfel R."/>
            <person name="Grass G."/>
        </authorList>
    </citation>
    <scope>NUCLEOTIDE SEQUENCE [LARGE SCALE GENOMIC DNA]</scope>
    <source>
        <strain evidence="1 2">7528</strain>
    </source>
</reference>
<dbReference type="PROSITE" id="PS51257">
    <property type="entry name" value="PROKAR_LIPOPROTEIN"/>
    <property type="match status" value="1"/>
</dbReference>
<accession>A0A268A7P4</accession>
<dbReference type="RefSeq" id="WP_095261463.1">
    <property type="nucleotide sequence ID" value="NZ_NPBV01000025.1"/>
</dbReference>
<evidence type="ECO:0000313" key="2">
    <source>
        <dbReference type="Proteomes" id="UP000216013"/>
    </source>
</evidence>
<dbReference type="EMBL" id="NPBV01000025">
    <property type="protein sequence ID" value="PAD20152.1"/>
    <property type="molecule type" value="Genomic_DNA"/>
</dbReference>
<name>A0A268A7P4_9BACI</name>
<proteinExistence type="predicted"/>